<keyword evidence="1 3" id="KW-0853">WD repeat</keyword>
<sequence length="514" mass="57683">MDDWDSQKMFDLYIHDYMVRNNMHTTAEIFAKEAEVNPKAVAINPPEEFLTDWWSLFWDVYCARGEDARRPEAPEASSSKDTQTTENVPTNTSPTMPRPDFSHMMQQYFNERSKVIKPIPSQGLPLTPECATIGAHLQPDNMPNLAVQTSGELILSALGNSTNAANPIPIDDSLNWKHLQRGKNVVEEEPLDVDNFFNGNLYDMSIFPCSSPARNKTEQKGFSFEEVKSLQTKTKLRCCHFSTSGKLLAAAGHESTVDTVLIWNIESLSTNIIKAHSHLITDIRFKPNSTVFATTSFDRSVQVWDAVKPTKSNSRLVGHAQPVMSLDFHPTKANILCSCDSNDEIRLWNVNESACIRAFKGANRQVRFQPRSANLLAAATGNVINMIDVETGTINYRLEGHAKDVRSMCWDVSGRYMASVSEDCARIWSIVAGGKSVHHLQSIENKFVSCTFHPVYSLVLAIGSYQSLEIWNPMNGIKMWTHRAHEGIVTGLTHTFATHKIASVSQDSWMKVWK</sequence>
<dbReference type="AlphaFoldDB" id="A0ABD1UI01"/>
<dbReference type="InterPro" id="IPR015943">
    <property type="entry name" value="WD40/YVTN_repeat-like_dom_sf"/>
</dbReference>
<dbReference type="PROSITE" id="PS00678">
    <property type="entry name" value="WD_REPEATS_1"/>
    <property type="match status" value="1"/>
</dbReference>
<feature type="compositionally biased region" description="Polar residues" evidence="4">
    <location>
        <begin position="76"/>
        <end position="95"/>
    </location>
</feature>
<dbReference type="SMART" id="SM00320">
    <property type="entry name" value="WD40"/>
    <property type="match status" value="7"/>
</dbReference>
<evidence type="ECO:0000256" key="4">
    <source>
        <dbReference type="SAM" id="MobiDB-lite"/>
    </source>
</evidence>
<protein>
    <submittedName>
        <fullName evidence="5">Transcriptional corepressor LEUNIG</fullName>
    </submittedName>
</protein>
<comment type="caution">
    <text evidence="5">The sequence shown here is derived from an EMBL/GenBank/DDBJ whole genome shotgun (WGS) entry which is preliminary data.</text>
</comment>
<evidence type="ECO:0000313" key="5">
    <source>
        <dbReference type="EMBL" id="KAL2524668.1"/>
    </source>
</evidence>
<feature type="repeat" description="WD" evidence="3">
    <location>
        <begin position="273"/>
        <end position="305"/>
    </location>
</feature>
<dbReference type="Gene3D" id="2.130.10.10">
    <property type="entry name" value="YVTN repeat-like/Quinoprotein amine dehydrogenase"/>
    <property type="match status" value="2"/>
</dbReference>
<evidence type="ECO:0000256" key="3">
    <source>
        <dbReference type="PROSITE-ProRule" id="PRU00221"/>
    </source>
</evidence>
<dbReference type="CDD" id="cd00200">
    <property type="entry name" value="WD40"/>
    <property type="match status" value="1"/>
</dbReference>
<organism evidence="5 6">
    <name type="scientific">Abeliophyllum distichum</name>
    <dbReference type="NCBI Taxonomy" id="126358"/>
    <lineage>
        <taxon>Eukaryota</taxon>
        <taxon>Viridiplantae</taxon>
        <taxon>Streptophyta</taxon>
        <taxon>Embryophyta</taxon>
        <taxon>Tracheophyta</taxon>
        <taxon>Spermatophyta</taxon>
        <taxon>Magnoliopsida</taxon>
        <taxon>eudicotyledons</taxon>
        <taxon>Gunneridae</taxon>
        <taxon>Pentapetalae</taxon>
        <taxon>asterids</taxon>
        <taxon>lamiids</taxon>
        <taxon>Lamiales</taxon>
        <taxon>Oleaceae</taxon>
        <taxon>Forsythieae</taxon>
        <taxon>Abeliophyllum</taxon>
    </lineage>
</organism>
<gene>
    <name evidence="5" type="ORF">Adt_09722</name>
</gene>
<dbReference type="Proteomes" id="UP001604336">
    <property type="component" value="Unassembled WGS sequence"/>
</dbReference>
<dbReference type="PROSITE" id="PS50896">
    <property type="entry name" value="LISH"/>
    <property type="match status" value="1"/>
</dbReference>
<evidence type="ECO:0000256" key="2">
    <source>
        <dbReference type="ARBA" id="ARBA00022737"/>
    </source>
</evidence>
<dbReference type="InterPro" id="IPR044716">
    <property type="entry name" value="LEUNIG-like"/>
</dbReference>
<dbReference type="Pfam" id="PF00400">
    <property type="entry name" value="WD40"/>
    <property type="match status" value="3"/>
</dbReference>
<reference evidence="6" key="1">
    <citation type="submission" date="2024-07" db="EMBL/GenBank/DDBJ databases">
        <title>Two chromosome-level genome assemblies of Korean endemic species Abeliophyllum distichum and Forsythia ovata (Oleaceae).</title>
        <authorList>
            <person name="Jang H."/>
        </authorList>
    </citation>
    <scope>NUCLEOTIDE SEQUENCE [LARGE SCALE GENOMIC DNA]</scope>
</reference>
<dbReference type="InterPro" id="IPR036322">
    <property type="entry name" value="WD40_repeat_dom_sf"/>
</dbReference>
<dbReference type="EMBL" id="JBFOLK010000003">
    <property type="protein sequence ID" value="KAL2524668.1"/>
    <property type="molecule type" value="Genomic_DNA"/>
</dbReference>
<dbReference type="PROSITE" id="PS50294">
    <property type="entry name" value="WD_REPEATS_REGION"/>
    <property type="match status" value="3"/>
</dbReference>
<dbReference type="InterPro" id="IPR001680">
    <property type="entry name" value="WD40_rpt"/>
</dbReference>
<dbReference type="Pfam" id="PF08513">
    <property type="entry name" value="LisH"/>
    <property type="match status" value="1"/>
</dbReference>
<dbReference type="SUPFAM" id="SSF50978">
    <property type="entry name" value="WD40 repeat-like"/>
    <property type="match status" value="1"/>
</dbReference>
<dbReference type="SMART" id="SM00667">
    <property type="entry name" value="LisH"/>
    <property type="match status" value="1"/>
</dbReference>
<feature type="repeat" description="WD" evidence="3">
    <location>
        <begin position="316"/>
        <end position="358"/>
    </location>
</feature>
<proteinExistence type="predicted"/>
<evidence type="ECO:0000256" key="1">
    <source>
        <dbReference type="ARBA" id="ARBA00022574"/>
    </source>
</evidence>
<keyword evidence="2" id="KW-0677">Repeat</keyword>
<feature type="region of interest" description="Disordered" evidence="4">
    <location>
        <begin position="69"/>
        <end position="101"/>
    </location>
</feature>
<dbReference type="PROSITE" id="PS50082">
    <property type="entry name" value="WD_REPEATS_2"/>
    <property type="match status" value="3"/>
</dbReference>
<dbReference type="InterPro" id="IPR019775">
    <property type="entry name" value="WD40_repeat_CS"/>
</dbReference>
<dbReference type="InterPro" id="IPR006594">
    <property type="entry name" value="LisH"/>
</dbReference>
<accession>A0ABD1UI01</accession>
<dbReference type="PANTHER" id="PTHR44376">
    <property type="entry name" value="TRANSCRIPTIONAL REGULATOR OF FILAMENTOUS GROWTH FLO8"/>
    <property type="match status" value="1"/>
</dbReference>
<dbReference type="PANTHER" id="PTHR44376:SF8">
    <property type="entry name" value="TRANSCRIPTIONAL COREPRESSOR LEUNIG-LIKE"/>
    <property type="match status" value="1"/>
</dbReference>
<evidence type="ECO:0000313" key="6">
    <source>
        <dbReference type="Proteomes" id="UP001604336"/>
    </source>
</evidence>
<name>A0ABD1UI01_9LAMI</name>
<feature type="repeat" description="WD" evidence="3">
    <location>
        <begin position="482"/>
        <end position="514"/>
    </location>
</feature>
<keyword evidence="6" id="KW-1185">Reference proteome</keyword>